<feature type="non-terminal residue" evidence="2">
    <location>
        <position position="92"/>
    </location>
</feature>
<feature type="non-terminal residue" evidence="2">
    <location>
        <position position="1"/>
    </location>
</feature>
<evidence type="ECO:0000256" key="1">
    <source>
        <dbReference type="SAM" id="MobiDB-lite"/>
    </source>
</evidence>
<dbReference type="AlphaFoldDB" id="A0AAV1SKL3"/>
<dbReference type="EMBL" id="CAWUPB010001184">
    <property type="protein sequence ID" value="CAK7350479.1"/>
    <property type="molecule type" value="Genomic_DNA"/>
</dbReference>
<sequence>IRSLDPSILWRNHLFELWVGVKFTMSGWEVEARLEPGRPDPQSQTRSPGEPDLRPWTNEKHYYIRPLLQVLESQIVKLKRMSPGEPDLQPQT</sequence>
<protein>
    <submittedName>
        <fullName evidence="2">Uncharacterized protein</fullName>
    </submittedName>
</protein>
<gene>
    <name evidence="2" type="ORF">DCAF_LOCUS23211</name>
</gene>
<proteinExistence type="predicted"/>
<comment type="caution">
    <text evidence="2">The sequence shown here is derived from an EMBL/GenBank/DDBJ whole genome shotgun (WGS) entry which is preliminary data.</text>
</comment>
<keyword evidence="3" id="KW-1185">Reference proteome</keyword>
<organism evidence="2 3">
    <name type="scientific">Dovyalis caffra</name>
    <dbReference type="NCBI Taxonomy" id="77055"/>
    <lineage>
        <taxon>Eukaryota</taxon>
        <taxon>Viridiplantae</taxon>
        <taxon>Streptophyta</taxon>
        <taxon>Embryophyta</taxon>
        <taxon>Tracheophyta</taxon>
        <taxon>Spermatophyta</taxon>
        <taxon>Magnoliopsida</taxon>
        <taxon>eudicotyledons</taxon>
        <taxon>Gunneridae</taxon>
        <taxon>Pentapetalae</taxon>
        <taxon>rosids</taxon>
        <taxon>fabids</taxon>
        <taxon>Malpighiales</taxon>
        <taxon>Salicaceae</taxon>
        <taxon>Flacourtieae</taxon>
        <taxon>Dovyalis</taxon>
    </lineage>
</organism>
<name>A0AAV1SKL3_9ROSI</name>
<evidence type="ECO:0000313" key="2">
    <source>
        <dbReference type="EMBL" id="CAK7350479.1"/>
    </source>
</evidence>
<dbReference type="Proteomes" id="UP001314170">
    <property type="component" value="Unassembled WGS sequence"/>
</dbReference>
<feature type="region of interest" description="Disordered" evidence="1">
    <location>
        <begin position="34"/>
        <end position="57"/>
    </location>
</feature>
<reference evidence="2 3" key="1">
    <citation type="submission" date="2024-01" db="EMBL/GenBank/DDBJ databases">
        <authorList>
            <person name="Waweru B."/>
        </authorList>
    </citation>
    <scope>NUCLEOTIDE SEQUENCE [LARGE SCALE GENOMIC DNA]</scope>
</reference>
<accession>A0AAV1SKL3</accession>
<evidence type="ECO:0000313" key="3">
    <source>
        <dbReference type="Proteomes" id="UP001314170"/>
    </source>
</evidence>